<keyword evidence="4 10" id="KW-0812">Transmembrane</keyword>
<dbReference type="AlphaFoldDB" id="W9S4E2"/>
<keyword evidence="5" id="KW-0851">Voltage-gated channel</keyword>
<dbReference type="Gene3D" id="1.20.120.350">
    <property type="entry name" value="Voltage-gated potassium channels. Chain C"/>
    <property type="match status" value="1"/>
</dbReference>
<evidence type="ECO:0008006" key="13">
    <source>
        <dbReference type="Google" id="ProtNLM"/>
    </source>
</evidence>
<evidence type="ECO:0000256" key="1">
    <source>
        <dbReference type="ARBA" id="ARBA00004651"/>
    </source>
</evidence>
<dbReference type="PANTHER" id="PTHR46480">
    <property type="entry name" value="F20B24.22"/>
    <property type="match status" value="1"/>
</dbReference>
<keyword evidence="8 10" id="KW-0472">Membrane</keyword>
<evidence type="ECO:0000256" key="5">
    <source>
        <dbReference type="ARBA" id="ARBA00022882"/>
    </source>
</evidence>
<keyword evidence="3" id="KW-1003">Cell membrane</keyword>
<evidence type="ECO:0000256" key="9">
    <source>
        <dbReference type="ARBA" id="ARBA00023303"/>
    </source>
</evidence>
<dbReference type="PANTHER" id="PTHR46480:SF1">
    <property type="entry name" value="VOLTAGE-GATED HYDROGEN CHANNEL 1"/>
    <property type="match status" value="1"/>
</dbReference>
<evidence type="ECO:0000313" key="12">
    <source>
        <dbReference type="Proteomes" id="UP000030645"/>
    </source>
</evidence>
<evidence type="ECO:0000256" key="7">
    <source>
        <dbReference type="ARBA" id="ARBA00023065"/>
    </source>
</evidence>
<proteinExistence type="predicted"/>
<evidence type="ECO:0000256" key="4">
    <source>
        <dbReference type="ARBA" id="ARBA00022692"/>
    </source>
</evidence>
<reference evidence="12" key="1">
    <citation type="submission" date="2013-01" db="EMBL/GenBank/DDBJ databases">
        <title>Draft Genome Sequence of a Mulberry Tree, Morus notabilis C.K. Schneid.</title>
        <authorList>
            <person name="He N."/>
            <person name="Zhao S."/>
        </authorList>
    </citation>
    <scope>NUCLEOTIDE SEQUENCE</scope>
</reference>
<accession>W9S4E2</accession>
<feature type="transmembrane region" description="Helical" evidence="10">
    <location>
        <begin position="128"/>
        <end position="148"/>
    </location>
</feature>
<evidence type="ECO:0000256" key="3">
    <source>
        <dbReference type="ARBA" id="ARBA00022475"/>
    </source>
</evidence>
<dbReference type="STRING" id="981085.W9S4E2"/>
<dbReference type="KEGG" id="mnt:21404590"/>
<keyword evidence="12" id="KW-1185">Reference proteome</keyword>
<dbReference type="OrthoDB" id="427456at2759"/>
<evidence type="ECO:0000256" key="6">
    <source>
        <dbReference type="ARBA" id="ARBA00022989"/>
    </source>
</evidence>
<name>W9S4E2_9ROSA</name>
<dbReference type="EMBL" id="KE345760">
    <property type="protein sequence ID" value="EXC14249.1"/>
    <property type="molecule type" value="Genomic_DNA"/>
</dbReference>
<dbReference type="GO" id="GO:0034702">
    <property type="term" value="C:monoatomic ion channel complex"/>
    <property type="evidence" value="ECO:0007669"/>
    <property type="project" value="UniProtKB-KW"/>
</dbReference>
<organism evidence="11 12">
    <name type="scientific">Morus notabilis</name>
    <dbReference type="NCBI Taxonomy" id="981085"/>
    <lineage>
        <taxon>Eukaryota</taxon>
        <taxon>Viridiplantae</taxon>
        <taxon>Streptophyta</taxon>
        <taxon>Embryophyta</taxon>
        <taxon>Tracheophyta</taxon>
        <taxon>Spermatophyta</taxon>
        <taxon>Magnoliopsida</taxon>
        <taxon>eudicotyledons</taxon>
        <taxon>Gunneridae</taxon>
        <taxon>Pentapetalae</taxon>
        <taxon>rosids</taxon>
        <taxon>fabids</taxon>
        <taxon>Rosales</taxon>
        <taxon>Moraceae</taxon>
        <taxon>Moreae</taxon>
        <taxon>Morus</taxon>
    </lineage>
</organism>
<dbReference type="eggNOG" id="ENOG502QQMU">
    <property type="taxonomic scope" value="Eukaryota"/>
</dbReference>
<evidence type="ECO:0000256" key="10">
    <source>
        <dbReference type="SAM" id="Phobius"/>
    </source>
</evidence>
<dbReference type="InterPro" id="IPR027359">
    <property type="entry name" value="Volt_channel_dom_sf"/>
</dbReference>
<sequence>MNKNKPSLDLNGSSSSHQIIQLSQEPSRIVIESVEFSIQNLLKNWQRRRKWKLFFNNIPNNQNHLITISPWRTKLVDFLESKQIRAIVISLIILDLILTTLELTSALLSCQPIKNRHNSITQKQQTWYHWLGIAILSLLLAKIVALAVGLGGGAFLRRPVLVVDAAVVAAALVLEGFLERKGGGLLVVVSLWRVVRVVEGAFELSDDVIEAQIEGIVRQFEVLREENKMLLQIIGEKDEVIEKLQQDLDRCREDFCSSI</sequence>
<evidence type="ECO:0000256" key="8">
    <source>
        <dbReference type="ARBA" id="ARBA00023136"/>
    </source>
</evidence>
<evidence type="ECO:0000256" key="2">
    <source>
        <dbReference type="ARBA" id="ARBA00022448"/>
    </source>
</evidence>
<keyword evidence="9" id="KW-0407">Ion channel</keyword>
<dbReference type="GO" id="GO:0030171">
    <property type="term" value="F:voltage-gated proton channel activity"/>
    <property type="evidence" value="ECO:0007669"/>
    <property type="project" value="InterPro"/>
</dbReference>
<feature type="transmembrane region" description="Helical" evidence="10">
    <location>
        <begin position="84"/>
        <end position="108"/>
    </location>
</feature>
<dbReference type="InterPro" id="IPR031846">
    <property type="entry name" value="Hvcn1"/>
</dbReference>
<keyword evidence="2" id="KW-0813">Transport</keyword>
<keyword evidence="6 10" id="KW-1133">Transmembrane helix</keyword>
<keyword evidence="7" id="KW-0406">Ion transport</keyword>
<evidence type="ECO:0000313" key="11">
    <source>
        <dbReference type="EMBL" id="EXC14249.1"/>
    </source>
</evidence>
<comment type="subcellular location">
    <subcellularLocation>
        <location evidence="1">Cell membrane</location>
        <topology evidence="1">Multi-pass membrane protein</topology>
    </subcellularLocation>
</comment>
<dbReference type="GO" id="GO:0005886">
    <property type="term" value="C:plasma membrane"/>
    <property type="evidence" value="ECO:0007669"/>
    <property type="project" value="UniProtKB-SubCell"/>
</dbReference>
<gene>
    <name evidence="11" type="ORF">L484_021747</name>
</gene>
<protein>
    <recommendedName>
        <fullName evidence="13">Voltage-gated hydrogen channel 1</fullName>
    </recommendedName>
</protein>
<dbReference type="Proteomes" id="UP000030645">
    <property type="component" value="Unassembled WGS sequence"/>
</dbReference>